<organism evidence="1 2">
    <name type="scientific">Eretmocerus hayati</name>
    <dbReference type="NCBI Taxonomy" id="131215"/>
    <lineage>
        <taxon>Eukaryota</taxon>
        <taxon>Metazoa</taxon>
        <taxon>Ecdysozoa</taxon>
        <taxon>Arthropoda</taxon>
        <taxon>Hexapoda</taxon>
        <taxon>Insecta</taxon>
        <taxon>Pterygota</taxon>
        <taxon>Neoptera</taxon>
        <taxon>Endopterygota</taxon>
        <taxon>Hymenoptera</taxon>
        <taxon>Apocrita</taxon>
        <taxon>Proctotrupomorpha</taxon>
        <taxon>Chalcidoidea</taxon>
        <taxon>Aphelinidae</taxon>
        <taxon>Aphelininae</taxon>
        <taxon>Eretmocerus</taxon>
    </lineage>
</organism>
<dbReference type="Proteomes" id="UP001239111">
    <property type="component" value="Chromosome 1"/>
</dbReference>
<reference evidence="1" key="1">
    <citation type="submission" date="2023-04" db="EMBL/GenBank/DDBJ databases">
        <title>A chromosome-level genome assembly of the parasitoid wasp Eretmocerus hayati.</title>
        <authorList>
            <person name="Zhong Y."/>
            <person name="Liu S."/>
            <person name="Liu Y."/>
        </authorList>
    </citation>
    <scope>NUCLEOTIDE SEQUENCE</scope>
    <source>
        <strain evidence="1">ZJU_SS_LIU_2023</strain>
    </source>
</reference>
<accession>A0ACC2PLT4</accession>
<proteinExistence type="predicted"/>
<gene>
    <name evidence="1" type="ORF">QAD02_019129</name>
</gene>
<evidence type="ECO:0000313" key="2">
    <source>
        <dbReference type="Proteomes" id="UP001239111"/>
    </source>
</evidence>
<evidence type="ECO:0000313" key="1">
    <source>
        <dbReference type="EMBL" id="KAJ8683337.1"/>
    </source>
</evidence>
<name>A0ACC2PLT4_9HYME</name>
<protein>
    <submittedName>
        <fullName evidence="1">Uncharacterized protein</fullName>
    </submittedName>
</protein>
<keyword evidence="2" id="KW-1185">Reference proteome</keyword>
<sequence length="194" mass="21771">MVTCPKGSLNKNFQQFSPISIQKNVAEQHVPTIVRCQTPHKGSLIYQLPIYQQSIQNQSNKNISLSSLSTITSGEDLPVDDCNGSTTPPSIDLISGQGSCNNSASSECKINNDEDDETIFKWSDAMIKLLLQSYNTHNQTRADGHHMTKKQLQQKILVDMKNHKYNDVTVERIANKLKRLEKSYKEKVDDMGSS</sequence>
<dbReference type="EMBL" id="CM056741">
    <property type="protein sequence ID" value="KAJ8683337.1"/>
    <property type="molecule type" value="Genomic_DNA"/>
</dbReference>
<comment type="caution">
    <text evidence="1">The sequence shown here is derived from an EMBL/GenBank/DDBJ whole genome shotgun (WGS) entry which is preliminary data.</text>
</comment>